<dbReference type="Gene3D" id="3.40.630.10">
    <property type="entry name" value="Zn peptidases"/>
    <property type="match status" value="1"/>
</dbReference>
<dbReference type="RefSeq" id="WP_048099600.1">
    <property type="nucleotide sequence ID" value="NZ_JFZT01000039.1"/>
</dbReference>
<dbReference type="Gene3D" id="3.30.70.360">
    <property type="match status" value="1"/>
</dbReference>
<name>A0A031LRN1_9CREN</name>
<dbReference type="AlphaFoldDB" id="A0A031LRN1"/>
<dbReference type="GO" id="GO:0009089">
    <property type="term" value="P:lysine biosynthetic process via diaminopimelate"/>
    <property type="evidence" value="ECO:0007669"/>
    <property type="project" value="UniProtKB-UniPathway"/>
</dbReference>
<evidence type="ECO:0000313" key="14">
    <source>
        <dbReference type="EMBL" id="EZQ07079.1"/>
    </source>
</evidence>
<evidence type="ECO:0000256" key="11">
    <source>
        <dbReference type="ARBA" id="ARBA00023285"/>
    </source>
</evidence>
<accession>A0A031LRN1</accession>
<dbReference type="Proteomes" id="UP000024332">
    <property type="component" value="Unassembled WGS sequence"/>
</dbReference>
<dbReference type="PROSITE" id="PS00759">
    <property type="entry name" value="ARGE_DAPE_CPG2_2"/>
    <property type="match status" value="1"/>
</dbReference>
<dbReference type="NCBIfam" id="TIGR01910">
    <property type="entry name" value="DapE-ArgE"/>
    <property type="match status" value="1"/>
</dbReference>
<evidence type="ECO:0000313" key="15">
    <source>
        <dbReference type="Proteomes" id="UP000024332"/>
    </source>
</evidence>
<dbReference type="EMBL" id="JFZT01000039">
    <property type="protein sequence ID" value="EZQ07079.1"/>
    <property type="molecule type" value="Genomic_DNA"/>
</dbReference>
<dbReference type="InterPro" id="IPR001261">
    <property type="entry name" value="ArgE/DapE_CS"/>
</dbReference>
<keyword evidence="9" id="KW-0378">Hydrolase</keyword>
<organism evidence="14 15">
    <name type="scientific">Candidatus Acidianus copahuensis</name>
    <dbReference type="NCBI Taxonomy" id="1160895"/>
    <lineage>
        <taxon>Archaea</taxon>
        <taxon>Thermoproteota</taxon>
        <taxon>Thermoprotei</taxon>
        <taxon>Sulfolobales</taxon>
        <taxon>Sulfolobaceae</taxon>
        <taxon>Acidianus</taxon>
    </lineage>
</organism>
<proteinExistence type="inferred from homology"/>
<sequence>MELKELTSKLIQFKTINPPGEELFDCAGFIRDYLTDNGFQARIQEFVKGWPTVISGKDGGIMLNGHFDVVPAGETTSWKVDPFRGLEIDGKIYGRGSTDMKGGLAVLMKTFVEISESLDYPVLFTAVPDEEIGGKSSLEISKIFSPKFVIIGEPTGHDKIMVGEKGILQFRISTKGKTAHASTPTFGENAINKLIDDLISLRSLERDVEPENALKEAMEGVKEVNENLYKDVKRVTVNVGTIKGGLKVNVVPDTAEAEIDIRVPPGLLTKSILEEAKKKIKGNLDLIDLAEPSFSQGEYVKKFMKEKVPLISTYATDGRHFRERGIETIAYGPGELNLLHSTNEYVYVSDLELAYKNLKSFFEVLK</sequence>
<evidence type="ECO:0000256" key="8">
    <source>
        <dbReference type="ARBA" id="ARBA00022723"/>
    </source>
</evidence>
<comment type="caution">
    <text evidence="14">The sequence shown here is derived from an EMBL/GenBank/DDBJ whole genome shotgun (WGS) entry which is preliminary data.</text>
</comment>
<comment type="cofactor">
    <cofactor evidence="1">
        <name>Co(2+)</name>
        <dbReference type="ChEBI" id="CHEBI:48828"/>
    </cofactor>
</comment>
<protein>
    <recommendedName>
        <fullName evidence="6">Probable succinyl-diaminopimelate desuccinylase</fullName>
        <ecNumber evidence="5">3.5.1.18</ecNumber>
    </recommendedName>
</protein>
<dbReference type="OrthoDB" id="24854at2157"/>
<dbReference type="Pfam" id="PF07687">
    <property type="entry name" value="M20_dimer"/>
    <property type="match status" value="1"/>
</dbReference>
<dbReference type="Pfam" id="PF01546">
    <property type="entry name" value="Peptidase_M20"/>
    <property type="match status" value="1"/>
</dbReference>
<feature type="domain" description="Peptidase M20 dimerisation" evidence="13">
    <location>
        <begin position="162"/>
        <end position="281"/>
    </location>
</feature>
<evidence type="ECO:0000256" key="2">
    <source>
        <dbReference type="ARBA" id="ARBA00001947"/>
    </source>
</evidence>
<keyword evidence="15" id="KW-1185">Reference proteome</keyword>
<evidence type="ECO:0000256" key="10">
    <source>
        <dbReference type="ARBA" id="ARBA00022833"/>
    </source>
</evidence>
<dbReference type="SUPFAM" id="SSF53187">
    <property type="entry name" value="Zn-dependent exopeptidases"/>
    <property type="match status" value="1"/>
</dbReference>
<gene>
    <name evidence="14" type="ORF">CM19_06970</name>
</gene>
<evidence type="ECO:0000256" key="12">
    <source>
        <dbReference type="ARBA" id="ARBA00051301"/>
    </source>
</evidence>
<comment type="similarity">
    <text evidence="4">Belongs to the peptidase M20A family.</text>
</comment>
<evidence type="ECO:0000256" key="5">
    <source>
        <dbReference type="ARBA" id="ARBA00011921"/>
    </source>
</evidence>
<evidence type="ECO:0000256" key="6">
    <source>
        <dbReference type="ARBA" id="ARBA00016853"/>
    </source>
</evidence>
<evidence type="ECO:0000256" key="7">
    <source>
        <dbReference type="ARBA" id="ARBA00022605"/>
    </source>
</evidence>
<dbReference type="InterPro" id="IPR002933">
    <property type="entry name" value="Peptidase_M20"/>
</dbReference>
<reference evidence="14 15" key="1">
    <citation type="submission" date="2014-03" db="EMBL/GenBank/DDBJ databases">
        <title>Draft genome sequence of the novel thermoacidophilic archaea Acidianus copahuensis ALE1 strain, isolated from Copahue volcanic area in Neuquen Argentina.</title>
        <authorList>
            <person name="Urbieta M.S."/>
            <person name="Rascovan N."/>
            <person name="Castro C."/>
            <person name="Revale S."/>
            <person name="Giaveno M.A."/>
            <person name="Vazquez M.P."/>
            <person name="Donati E.R."/>
        </authorList>
    </citation>
    <scope>NUCLEOTIDE SEQUENCE [LARGE SCALE GENOMIC DNA]</scope>
    <source>
        <strain evidence="14 15">ALE1</strain>
    </source>
</reference>
<dbReference type="PANTHER" id="PTHR43808">
    <property type="entry name" value="ACETYLORNITHINE DEACETYLASE"/>
    <property type="match status" value="1"/>
</dbReference>
<dbReference type="UniPathway" id="UPA00034">
    <property type="reaction ID" value="UER00021"/>
</dbReference>
<evidence type="ECO:0000256" key="1">
    <source>
        <dbReference type="ARBA" id="ARBA00001941"/>
    </source>
</evidence>
<keyword evidence="11" id="KW-0170">Cobalt</keyword>
<keyword evidence="10" id="KW-0862">Zinc</keyword>
<dbReference type="InterPro" id="IPR011650">
    <property type="entry name" value="Peptidase_M20_dimer"/>
</dbReference>
<dbReference type="InterPro" id="IPR036264">
    <property type="entry name" value="Bact_exopeptidase_dim_dom"/>
</dbReference>
<dbReference type="EC" id="3.5.1.18" evidence="5"/>
<dbReference type="GO" id="GO:0009014">
    <property type="term" value="F:succinyl-diaminopimelate desuccinylase activity"/>
    <property type="evidence" value="ECO:0007669"/>
    <property type="project" value="UniProtKB-EC"/>
</dbReference>
<dbReference type="SUPFAM" id="SSF55031">
    <property type="entry name" value="Bacterial exopeptidase dimerisation domain"/>
    <property type="match status" value="1"/>
</dbReference>
<comment type="catalytic activity">
    <reaction evidence="12">
        <text>N-succinyl-(2S,6S)-2,6-diaminopimelate + H2O = (2S,6S)-2,6-diaminopimelate + succinate</text>
        <dbReference type="Rhea" id="RHEA:22608"/>
        <dbReference type="ChEBI" id="CHEBI:15377"/>
        <dbReference type="ChEBI" id="CHEBI:30031"/>
        <dbReference type="ChEBI" id="CHEBI:57609"/>
        <dbReference type="ChEBI" id="CHEBI:58087"/>
        <dbReference type="EC" id="3.5.1.18"/>
    </reaction>
</comment>
<evidence type="ECO:0000256" key="9">
    <source>
        <dbReference type="ARBA" id="ARBA00022801"/>
    </source>
</evidence>
<evidence type="ECO:0000256" key="4">
    <source>
        <dbReference type="ARBA" id="ARBA00006247"/>
    </source>
</evidence>
<keyword evidence="8" id="KW-0479">Metal-binding</keyword>
<evidence type="ECO:0000259" key="13">
    <source>
        <dbReference type="Pfam" id="PF07687"/>
    </source>
</evidence>
<dbReference type="PROSITE" id="PS00758">
    <property type="entry name" value="ARGE_DAPE_CPG2_1"/>
    <property type="match status" value="1"/>
</dbReference>
<evidence type="ECO:0000256" key="3">
    <source>
        <dbReference type="ARBA" id="ARBA00005130"/>
    </source>
</evidence>
<keyword evidence="7" id="KW-0028">Amino-acid biosynthesis</keyword>
<dbReference type="STRING" id="1160895.CM19_06970"/>
<dbReference type="GO" id="GO:0046872">
    <property type="term" value="F:metal ion binding"/>
    <property type="evidence" value="ECO:0007669"/>
    <property type="project" value="UniProtKB-KW"/>
</dbReference>
<dbReference type="InterPro" id="IPR050072">
    <property type="entry name" value="Peptidase_M20A"/>
</dbReference>
<comment type="cofactor">
    <cofactor evidence="2">
        <name>Zn(2+)</name>
        <dbReference type="ChEBI" id="CHEBI:29105"/>
    </cofactor>
</comment>
<comment type="pathway">
    <text evidence="3">Amino-acid biosynthesis; L-lysine biosynthesis via DAP pathway; LL-2,6-diaminopimelate from (S)-tetrahydrodipicolinate (succinylase route): step 3/3.</text>
</comment>
<dbReference type="PANTHER" id="PTHR43808:SF8">
    <property type="entry name" value="PEPTIDASE M20 DIMERISATION DOMAIN-CONTAINING PROTEIN"/>
    <property type="match status" value="1"/>
</dbReference>
<dbReference type="InterPro" id="IPR010182">
    <property type="entry name" value="ArgE/DapE"/>
</dbReference>